<dbReference type="STRING" id="1235802.C823_00093"/>
<evidence type="ECO:0000313" key="4">
    <source>
        <dbReference type="Proteomes" id="UP000012589"/>
    </source>
</evidence>
<dbReference type="Proteomes" id="UP000012589">
    <property type="component" value="Unassembled WGS sequence"/>
</dbReference>
<keyword evidence="1" id="KW-1133">Transmembrane helix</keyword>
<evidence type="ECO:0000313" key="3">
    <source>
        <dbReference type="EMBL" id="EMZ39465.1"/>
    </source>
</evidence>
<proteinExistence type="predicted"/>
<gene>
    <name evidence="3" type="ORF">C823_00093</name>
</gene>
<name>N2BM15_9FIRM</name>
<keyword evidence="1" id="KW-0812">Transmembrane</keyword>
<dbReference type="PANTHER" id="PTHR34978:SF3">
    <property type="entry name" value="SLR0241 PROTEIN"/>
    <property type="match status" value="1"/>
</dbReference>
<keyword evidence="4" id="KW-1185">Reference proteome</keyword>
<feature type="transmembrane region" description="Helical" evidence="1">
    <location>
        <begin position="124"/>
        <end position="141"/>
    </location>
</feature>
<protein>
    <recommendedName>
        <fullName evidence="2">Peptidase M56 domain-containing protein</fullName>
    </recommendedName>
</protein>
<dbReference type="Pfam" id="PF05569">
    <property type="entry name" value="Peptidase_M56"/>
    <property type="match status" value="1"/>
</dbReference>
<reference evidence="3 4" key="1">
    <citation type="journal article" date="2014" name="Genome Announc.">
        <title>Draft genome sequences of the altered schaedler flora, a defined bacterial community from gnotobiotic mice.</title>
        <authorList>
            <person name="Wannemuehler M.J."/>
            <person name="Overstreet A.M."/>
            <person name="Ward D.V."/>
            <person name="Phillips G.J."/>
        </authorList>
    </citation>
    <scope>NUCLEOTIDE SEQUENCE [LARGE SCALE GENOMIC DNA]</scope>
    <source>
        <strain evidence="3 4">ASF492</strain>
    </source>
</reference>
<keyword evidence="1" id="KW-0472">Membrane</keyword>
<dbReference type="eggNOG" id="COG4219">
    <property type="taxonomic scope" value="Bacteria"/>
</dbReference>
<dbReference type="InterPro" id="IPR008756">
    <property type="entry name" value="Peptidase_M56"/>
</dbReference>
<dbReference type="AlphaFoldDB" id="N2BM15"/>
<evidence type="ECO:0000256" key="1">
    <source>
        <dbReference type="SAM" id="Phobius"/>
    </source>
</evidence>
<dbReference type="EMBL" id="AQFT01000003">
    <property type="protein sequence ID" value="EMZ39465.1"/>
    <property type="molecule type" value="Genomic_DNA"/>
</dbReference>
<comment type="caution">
    <text evidence="3">The sequence shown here is derived from an EMBL/GenBank/DDBJ whole genome shotgun (WGS) entry which is preliminary data.</text>
</comment>
<dbReference type="PATRIC" id="fig|1235802.3.peg.101"/>
<feature type="domain" description="Peptidase M56" evidence="2">
    <location>
        <begin position="3"/>
        <end position="88"/>
    </location>
</feature>
<organism evidence="3 4">
    <name type="scientific">Eubacterium plexicaudatum ASF492</name>
    <dbReference type="NCBI Taxonomy" id="1235802"/>
    <lineage>
        <taxon>Bacteria</taxon>
        <taxon>Bacillati</taxon>
        <taxon>Bacillota</taxon>
        <taxon>Clostridia</taxon>
        <taxon>Eubacteriales</taxon>
        <taxon>Eubacteriaceae</taxon>
        <taxon>Eubacterium</taxon>
    </lineage>
</organism>
<evidence type="ECO:0000259" key="2">
    <source>
        <dbReference type="Pfam" id="PF05569"/>
    </source>
</evidence>
<dbReference type="InterPro" id="IPR052173">
    <property type="entry name" value="Beta-lactam_resp_regulator"/>
</dbReference>
<dbReference type="PANTHER" id="PTHR34978">
    <property type="entry name" value="POSSIBLE SENSOR-TRANSDUCER PROTEIN BLAR"/>
    <property type="match status" value="1"/>
</dbReference>
<accession>N2BM15</accession>
<sequence length="192" mass="22116">MGSYSQDELKYVVQHERTHIRLGHLWFGLAWDILRCPLWVNPFLTVCQKQFRADLEDICDRVCIQSSRRTAHEYGMVLLKTLKLLSFKSEGTPPAVTYAGEKEFADMKRRMGEIAGCRPYRKKLCMAAVLAAVTGVVLLIIDSCSYTRCREDENIFAYAYVGEKGTVISNHDQIPHIKQKDDWVMALYKIFD</sequence>
<dbReference type="HOGENOM" id="CLU_1413267_0_0_9"/>